<gene>
    <name evidence="1" type="ORF">MNEG_9486</name>
</gene>
<evidence type="ECO:0008006" key="3">
    <source>
        <dbReference type="Google" id="ProtNLM"/>
    </source>
</evidence>
<dbReference type="AlphaFoldDB" id="A0A0D2MCC3"/>
<dbReference type="RefSeq" id="XP_013897496.1">
    <property type="nucleotide sequence ID" value="XM_014042042.1"/>
</dbReference>
<name>A0A0D2MCC3_9CHLO</name>
<dbReference type="KEGG" id="mng:MNEG_9486"/>
<protein>
    <recommendedName>
        <fullName evidence="3">Isopenicillin N synthase-like Fe(2+) 2OG dioxygenase domain-containing protein</fullName>
    </recommendedName>
</protein>
<sequence>MFQTLTNGLYTPTLHRVLNTDPARSRVTIQFLDEPPFEATIAPLPQLVAAAACGAAANGVGRAARFPALR</sequence>
<evidence type="ECO:0000313" key="2">
    <source>
        <dbReference type="Proteomes" id="UP000054498"/>
    </source>
</evidence>
<organism evidence="1 2">
    <name type="scientific">Monoraphidium neglectum</name>
    <dbReference type="NCBI Taxonomy" id="145388"/>
    <lineage>
        <taxon>Eukaryota</taxon>
        <taxon>Viridiplantae</taxon>
        <taxon>Chlorophyta</taxon>
        <taxon>core chlorophytes</taxon>
        <taxon>Chlorophyceae</taxon>
        <taxon>CS clade</taxon>
        <taxon>Sphaeropleales</taxon>
        <taxon>Selenastraceae</taxon>
        <taxon>Monoraphidium</taxon>
    </lineage>
</organism>
<dbReference type="Gene3D" id="2.60.120.330">
    <property type="entry name" value="B-lactam Antibiotic, Isopenicillin N Synthase, Chain"/>
    <property type="match status" value="1"/>
</dbReference>
<dbReference type="OrthoDB" id="288590at2759"/>
<keyword evidence="2" id="KW-1185">Reference proteome</keyword>
<dbReference type="Proteomes" id="UP000054498">
    <property type="component" value="Unassembled WGS sequence"/>
</dbReference>
<proteinExistence type="predicted"/>
<dbReference type="SUPFAM" id="SSF51197">
    <property type="entry name" value="Clavaminate synthase-like"/>
    <property type="match status" value="1"/>
</dbReference>
<dbReference type="EMBL" id="KK102172">
    <property type="protein sequence ID" value="KIY98476.1"/>
    <property type="molecule type" value="Genomic_DNA"/>
</dbReference>
<accession>A0A0D2MCC3</accession>
<evidence type="ECO:0000313" key="1">
    <source>
        <dbReference type="EMBL" id="KIY98476.1"/>
    </source>
</evidence>
<dbReference type="GeneID" id="25742361"/>
<dbReference type="InterPro" id="IPR027443">
    <property type="entry name" value="IPNS-like_sf"/>
</dbReference>
<reference evidence="1 2" key="1">
    <citation type="journal article" date="2013" name="BMC Genomics">
        <title>Reconstruction of the lipid metabolism for the microalga Monoraphidium neglectum from its genome sequence reveals characteristics suitable for biofuel production.</title>
        <authorList>
            <person name="Bogen C."/>
            <person name="Al-Dilaimi A."/>
            <person name="Albersmeier A."/>
            <person name="Wichmann J."/>
            <person name="Grundmann M."/>
            <person name="Rupp O."/>
            <person name="Lauersen K.J."/>
            <person name="Blifernez-Klassen O."/>
            <person name="Kalinowski J."/>
            <person name="Goesmann A."/>
            <person name="Mussgnug J.H."/>
            <person name="Kruse O."/>
        </authorList>
    </citation>
    <scope>NUCLEOTIDE SEQUENCE [LARGE SCALE GENOMIC DNA]</scope>
    <source>
        <strain evidence="1 2">SAG 48.87</strain>
    </source>
</reference>